<protein>
    <submittedName>
        <fullName evidence="1">Uncharacterized protein</fullName>
    </submittedName>
</protein>
<reference evidence="2" key="1">
    <citation type="journal article" date="2024" name="Proc. Natl. Acad. Sci. U.S.A.">
        <title>Extraordinary preservation of gene collinearity over three hundred million years revealed in homosporous lycophytes.</title>
        <authorList>
            <person name="Li C."/>
            <person name="Wickell D."/>
            <person name="Kuo L.Y."/>
            <person name="Chen X."/>
            <person name="Nie B."/>
            <person name="Liao X."/>
            <person name="Peng D."/>
            <person name="Ji J."/>
            <person name="Jenkins J."/>
            <person name="Williams M."/>
            <person name="Shu S."/>
            <person name="Plott C."/>
            <person name="Barry K."/>
            <person name="Rajasekar S."/>
            <person name="Grimwood J."/>
            <person name="Han X."/>
            <person name="Sun S."/>
            <person name="Hou Z."/>
            <person name="He W."/>
            <person name="Dai G."/>
            <person name="Sun C."/>
            <person name="Schmutz J."/>
            <person name="Leebens-Mack J.H."/>
            <person name="Li F.W."/>
            <person name="Wang L."/>
        </authorList>
    </citation>
    <scope>NUCLEOTIDE SEQUENCE [LARGE SCALE GENOMIC DNA]</scope>
    <source>
        <strain evidence="2">cv. PW_Plant_1</strain>
    </source>
</reference>
<comment type="caution">
    <text evidence="1">The sequence shown here is derived from an EMBL/GenBank/DDBJ whole genome shotgun (WGS) entry which is preliminary data.</text>
</comment>
<name>A0ACC2ESJ4_DIPCM</name>
<dbReference type="Proteomes" id="UP001162992">
    <property type="component" value="Chromosome 1"/>
</dbReference>
<evidence type="ECO:0000313" key="1">
    <source>
        <dbReference type="EMBL" id="KAJ7569487.1"/>
    </source>
</evidence>
<sequence length="336" mass="36369">MAVPRLRFMRCLVFALLVNAAFRSSAAQLTVGFYQNTCPDAESIITDTVTQKFGEAPSSAAATLRLLFHDCMIEVRCLHRFTSGCDASVIIASTPDNTAEKDALDNLSLAGDGFDTVIRAKQAVEAQCPGIVSCADVLALATRDLVALVEGPRYAVQTGRRDGRISMASRVTLPHANNSLDELVAIFAQKGLTRKDVVTLSACHTIGFTHCSQFSNRIFGFSSNNGVDPTMNPEFAQSLQLACPQNVDSTVVVNFDVTTPTKFDNAYYKNLRVGKGVLTSDEVLFTDRRTRGLVTLYAKRSGIFSDAFVTAITKMASIGVKVGNDGEIRRDCTQVN</sequence>
<accession>A0ACC2ESJ4</accession>
<evidence type="ECO:0000313" key="2">
    <source>
        <dbReference type="Proteomes" id="UP001162992"/>
    </source>
</evidence>
<dbReference type="EMBL" id="CM055092">
    <property type="protein sequence ID" value="KAJ7569487.1"/>
    <property type="molecule type" value="Genomic_DNA"/>
</dbReference>
<organism evidence="1 2">
    <name type="scientific">Diphasiastrum complanatum</name>
    <name type="common">Issler's clubmoss</name>
    <name type="synonym">Lycopodium complanatum</name>
    <dbReference type="NCBI Taxonomy" id="34168"/>
    <lineage>
        <taxon>Eukaryota</taxon>
        <taxon>Viridiplantae</taxon>
        <taxon>Streptophyta</taxon>
        <taxon>Embryophyta</taxon>
        <taxon>Tracheophyta</taxon>
        <taxon>Lycopodiopsida</taxon>
        <taxon>Lycopodiales</taxon>
        <taxon>Lycopodiaceae</taxon>
        <taxon>Lycopodioideae</taxon>
        <taxon>Diphasiastrum</taxon>
    </lineage>
</organism>
<keyword evidence="2" id="KW-1185">Reference proteome</keyword>
<gene>
    <name evidence="1" type="ORF">O6H91_01G080600</name>
</gene>
<proteinExistence type="predicted"/>